<sequence>MRVFASGLGCDAVWRLKIARRNSGGQRFYSGAHFHLAYAKVGLSVDTPCAAPLNRCRPDEGGFATHIRQ</sequence>
<reference evidence="1 2" key="1">
    <citation type="journal article" date="2003" name="Proc. Natl. Acad. Sci. U.S.A.">
        <title>Complete genome sequence of the marine planctomycete Pirellula sp. strain 1.</title>
        <authorList>
            <person name="Gloeckner F.O."/>
            <person name="Kube M."/>
            <person name="Bauer M."/>
            <person name="Teeling H."/>
            <person name="Lombardot T."/>
            <person name="Ludwig W."/>
            <person name="Gade D."/>
            <person name="Beck A."/>
            <person name="Borzym K."/>
            <person name="Heitmann K."/>
            <person name="Rabus R."/>
            <person name="Schlesner H."/>
            <person name="Amann R."/>
            <person name="Reinhardt R."/>
        </authorList>
    </citation>
    <scope>NUCLEOTIDE SEQUENCE [LARGE SCALE GENOMIC DNA]</scope>
    <source>
        <strain evidence="2">DSM 10527 / NCIMB 13988 / SH1</strain>
    </source>
</reference>
<organism evidence="1 2">
    <name type="scientific">Rhodopirellula baltica (strain DSM 10527 / NCIMB 13988 / SH1)</name>
    <dbReference type="NCBI Taxonomy" id="243090"/>
    <lineage>
        <taxon>Bacteria</taxon>
        <taxon>Pseudomonadati</taxon>
        <taxon>Planctomycetota</taxon>
        <taxon>Planctomycetia</taxon>
        <taxon>Pirellulales</taxon>
        <taxon>Pirellulaceae</taxon>
        <taxon>Rhodopirellula</taxon>
    </lineage>
</organism>
<proteinExistence type="predicted"/>
<protein>
    <submittedName>
        <fullName evidence="1">Uncharacterized protein</fullName>
    </submittedName>
</protein>
<dbReference type="Proteomes" id="UP000001025">
    <property type="component" value="Chromosome"/>
</dbReference>
<dbReference type="HOGENOM" id="CLU_2773167_0_0_0"/>
<dbReference type="EMBL" id="BX294156">
    <property type="protein sequence ID" value="CAD77878.1"/>
    <property type="molecule type" value="Genomic_DNA"/>
</dbReference>
<accession>Q7UHU1</accession>
<gene>
    <name evidence="1" type="ordered locus">RB12975</name>
</gene>
<keyword evidence="2" id="KW-1185">Reference proteome</keyword>
<name>Q7UHU1_RHOBA</name>
<dbReference type="EnsemblBacteria" id="CAD77878">
    <property type="protein sequence ID" value="CAD77878"/>
    <property type="gene ID" value="RB12975"/>
</dbReference>
<dbReference type="AlphaFoldDB" id="Q7UHU1"/>
<dbReference type="STRING" id="243090.RB12975"/>
<evidence type="ECO:0000313" key="2">
    <source>
        <dbReference type="Proteomes" id="UP000001025"/>
    </source>
</evidence>
<dbReference type="KEGG" id="rba:RB12975"/>
<evidence type="ECO:0000313" key="1">
    <source>
        <dbReference type="EMBL" id="CAD77878.1"/>
    </source>
</evidence>
<dbReference type="InParanoid" id="Q7UHU1"/>